<dbReference type="PANTHER" id="PTHR34383:SF3">
    <property type="entry name" value="POLYPHOSPHATE:AMP PHOSPHOTRANSFERASE"/>
    <property type="match status" value="1"/>
</dbReference>
<dbReference type="RefSeq" id="WP_092610908.1">
    <property type="nucleotide sequence ID" value="NZ_FNHU01000009.1"/>
</dbReference>
<dbReference type="InterPro" id="IPR022300">
    <property type="entry name" value="PPK2-rel_1"/>
</dbReference>
<protein>
    <submittedName>
        <fullName evidence="3">Polyphosphate:nucleotide phosphotransferase, PPK2 family</fullName>
    </submittedName>
</protein>
<dbReference type="PANTHER" id="PTHR34383">
    <property type="entry name" value="POLYPHOSPHATE:AMP PHOSPHOTRANSFERASE-RELATED"/>
    <property type="match status" value="1"/>
</dbReference>
<accession>A0A1G9XAF8</accession>
<dbReference type="Proteomes" id="UP000199671">
    <property type="component" value="Unassembled WGS sequence"/>
</dbReference>
<feature type="region of interest" description="Disordered" evidence="1">
    <location>
        <begin position="1"/>
        <end position="26"/>
    </location>
</feature>
<dbReference type="OrthoDB" id="9775224at2"/>
<reference evidence="3 4" key="1">
    <citation type="submission" date="2016-10" db="EMBL/GenBank/DDBJ databases">
        <authorList>
            <person name="de Groot N.N."/>
        </authorList>
    </citation>
    <scope>NUCLEOTIDE SEQUENCE [LARGE SCALE GENOMIC DNA]</scope>
    <source>
        <strain evidence="3 4">KPR-7B</strain>
    </source>
</reference>
<evidence type="ECO:0000256" key="1">
    <source>
        <dbReference type="SAM" id="MobiDB-lite"/>
    </source>
</evidence>
<organism evidence="3 4">
    <name type="scientific">Actinomyces ruminicola</name>
    <dbReference type="NCBI Taxonomy" id="332524"/>
    <lineage>
        <taxon>Bacteria</taxon>
        <taxon>Bacillati</taxon>
        <taxon>Actinomycetota</taxon>
        <taxon>Actinomycetes</taxon>
        <taxon>Actinomycetales</taxon>
        <taxon>Actinomycetaceae</taxon>
        <taxon>Actinomyces</taxon>
    </lineage>
</organism>
<gene>
    <name evidence="3" type="ORF">SAMN04487766_10943</name>
</gene>
<feature type="compositionally biased region" description="Basic residues" evidence="1">
    <location>
        <begin position="1"/>
        <end position="18"/>
    </location>
</feature>
<dbReference type="NCBIfam" id="TIGR03709">
    <property type="entry name" value="PPK2_rel_1"/>
    <property type="match status" value="1"/>
</dbReference>
<dbReference type="GO" id="GO:0006797">
    <property type="term" value="P:polyphosphate metabolic process"/>
    <property type="evidence" value="ECO:0007669"/>
    <property type="project" value="InterPro"/>
</dbReference>
<keyword evidence="3" id="KW-0808">Transferase</keyword>
<evidence type="ECO:0000313" key="3">
    <source>
        <dbReference type="EMBL" id="SDM93295.1"/>
    </source>
</evidence>
<dbReference type="GO" id="GO:0016776">
    <property type="term" value="F:phosphotransferase activity, phosphate group as acceptor"/>
    <property type="evidence" value="ECO:0007669"/>
    <property type="project" value="InterPro"/>
</dbReference>
<dbReference type="AlphaFoldDB" id="A0A1G9XAF8"/>
<dbReference type="EMBL" id="FNHU01000009">
    <property type="protein sequence ID" value="SDM93295.1"/>
    <property type="molecule type" value="Genomic_DNA"/>
</dbReference>
<evidence type="ECO:0000259" key="2">
    <source>
        <dbReference type="Pfam" id="PF03976"/>
    </source>
</evidence>
<dbReference type="SUPFAM" id="SSF52540">
    <property type="entry name" value="P-loop containing nucleoside triphosphate hydrolases"/>
    <property type="match status" value="1"/>
</dbReference>
<name>A0A1G9XAF8_9ACTO</name>
<feature type="domain" description="Polyphosphate kinase-2-related" evidence="2">
    <location>
        <begin position="85"/>
        <end position="286"/>
    </location>
</feature>
<evidence type="ECO:0000313" key="4">
    <source>
        <dbReference type="Proteomes" id="UP000199671"/>
    </source>
</evidence>
<dbReference type="InterPro" id="IPR022488">
    <property type="entry name" value="PPK2-related"/>
</dbReference>
<dbReference type="Gene3D" id="3.40.50.300">
    <property type="entry name" value="P-loop containing nucleotide triphosphate hydrolases"/>
    <property type="match status" value="1"/>
</dbReference>
<proteinExistence type="predicted"/>
<sequence>MPKKNGKNGKSAHNHRHHSDPLHDASRWSLDPRAALRVGPSFVLASFDHAATPGWEGGEAEASTYVEAATPLLASLQERLFAASKEGSPKRILVVAQGLDTSGKGGLARHVMGLVDPQGVQLKAFKTPTEEELAHDFLWRIRKAVPGPGMIGFFDRSHYEDILVPGASGMLDDDAFTERVEQIRDFEEELIAAGTTILKVALLISHEQQGLRLLERIDRPDKRWKYSPSDLSTRAKWFDYQAIYQRMLPATSFEAAPWYAVPADSKWYTRLVVTELLLRALADQDVSWPPASFDVEAERERVRSTLSPGALARYDVHRKERLRRANGKDAVVDAAAAEARSDRSV</sequence>
<dbReference type="Pfam" id="PF03976">
    <property type="entry name" value="PPK2"/>
    <property type="match status" value="1"/>
</dbReference>
<dbReference type="InterPro" id="IPR027417">
    <property type="entry name" value="P-loop_NTPase"/>
</dbReference>